<dbReference type="InterPro" id="IPR009339">
    <property type="entry name" value="DUF998"/>
</dbReference>
<feature type="transmembrane region" description="Helical" evidence="1">
    <location>
        <begin position="95"/>
        <end position="115"/>
    </location>
</feature>
<organism evidence="2 3">
    <name type="scientific">Nonomuraea insulae</name>
    <dbReference type="NCBI Taxonomy" id="1616787"/>
    <lineage>
        <taxon>Bacteria</taxon>
        <taxon>Bacillati</taxon>
        <taxon>Actinomycetota</taxon>
        <taxon>Actinomycetes</taxon>
        <taxon>Streptosporangiales</taxon>
        <taxon>Streptosporangiaceae</taxon>
        <taxon>Nonomuraea</taxon>
    </lineage>
</organism>
<dbReference type="Proteomes" id="UP001596058">
    <property type="component" value="Unassembled WGS sequence"/>
</dbReference>
<keyword evidence="1" id="KW-1133">Transmembrane helix</keyword>
<sequence>MSTSGRPRLILAGVFTTDPGAGFPPGAPLGAPGQVSWHGVLHEVGFAVSALAWIAFCVVLARRFAALRERGWVAACVATPVAVIVVDALPDMDSLSLRLVIGTAIQYVFLVALAIRLLREVRAPRHAAQPG</sequence>
<feature type="transmembrane region" description="Helical" evidence="1">
    <location>
        <begin position="46"/>
        <end position="65"/>
    </location>
</feature>
<evidence type="ECO:0000256" key="1">
    <source>
        <dbReference type="SAM" id="Phobius"/>
    </source>
</evidence>
<dbReference type="Pfam" id="PF06197">
    <property type="entry name" value="DUF998"/>
    <property type="match status" value="1"/>
</dbReference>
<dbReference type="RefSeq" id="WP_379518813.1">
    <property type="nucleotide sequence ID" value="NZ_JBHSPA010000045.1"/>
</dbReference>
<feature type="transmembrane region" description="Helical" evidence="1">
    <location>
        <begin position="72"/>
        <end position="89"/>
    </location>
</feature>
<keyword evidence="3" id="KW-1185">Reference proteome</keyword>
<evidence type="ECO:0000313" key="3">
    <source>
        <dbReference type="Proteomes" id="UP001596058"/>
    </source>
</evidence>
<proteinExistence type="predicted"/>
<accession>A0ABW1CWV7</accession>
<evidence type="ECO:0000313" key="2">
    <source>
        <dbReference type="EMBL" id="MFC5829326.1"/>
    </source>
</evidence>
<keyword evidence="1" id="KW-0472">Membrane</keyword>
<keyword evidence="1" id="KW-0812">Transmembrane</keyword>
<name>A0ABW1CWV7_9ACTN</name>
<gene>
    <name evidence="2" type="ORF">ACFPZ3_36140</name>
</gene>
<reference evidence="3" key="1">
    <citation type="journal article" date="2019" name="Int. J. Syst. Evol. Microbiol.">
        <title>The Global Catalogue of Microorganisms (GCM) 10K type strain sequencing project: providing services to taxonomists for standard genome sequencing and annotation.</title>
        <authorList>
            <consortium name="The Broad Institute Genomics Platform"/>
            <consortium name="The Broad Institute Genome Sequencing Center for Infectious Disease"/>
            <person name="Wu L."/>
            <person name="Ma J."/>
        </authorList>
    </citation>
    <scope>NUCLEOTIDE SEQUENCE [LARGE SCALE GENOMIC DNA]</scope>
    <source>
        <strain evidence="3">CCUG 53903</strain>
    </source>
</reference>
<comment type="caution">
    <text evidence="2">The sequence shown here is derived from an EMBL/GenBank/DDBJ whole genome shotgun (WGS) entry which is preliminary data.</text>
</comment>
<dbReference type="EMBL" id="JBHSPA010000045">
    <property type="protein sequence ID" value="MFC5829326.1"/>
    <property type="molecule type" value="Genomic_DNA"/>
</dbReference>
<protein>
    <submittedName>
        <fullName evidence="2">DUF998 domain-containing protein</fullName>
    </submittedName>
</protein>